<proteinExistence type="predicted"/>
<accession>A0A7W9GGQ8</accession>
<dbReference type="EMBL" id="JACHMB010000001">
    <property type="protein sequence ID" value="MBB5783468.1"/>
    <property type="molecule type" value="Genomic_DNA"/>
</dbReference>
<feature type="signal peptide" evidence="2">
    <location>
        <begin position="1"/>
        <end position="21"/>
    </location>
</feature>
<protein>
    <recommendedName>
        <fullName evidence="5">Lipoprotein</fullName>
    </recommendedName>
</protein>
<gene>
    <name evidence="3" type="ORF">HD596_010224</name>
</gene>
<dbReference type="PROSITE" id="PS51257">
    <property type="entry name" value="PROKAR_LIPOPROTEIN"/>
    <property type="match status" value="1"/>
</dbReference>
<comment type="caution">
    <text evidence="3">The sequence shown here is derived from an EMBL/GenBank/DDBJ whole genome shotgun (WGS) entry which is preliminary data.</text>
</comment>
<feature type="region of interest" description="Disordered" evidence="1">
    <location>
        <begin position="126"/>
        <end position="149"/>
    </location>
</feature>
<reference evidence="3 4" key="1">
    <citation type="submission" date="2020-08" db="EMBL/GenBank/DDBJ databases">
        <title>Sequencing the genomes of 1000 actinobacteria strains.</title>
        <authorList>
            <person name="Klenk H.-P."/>
        </authorList>
    </citation>
    <scope>NUCLEOTIDE SEQUENCE [LARGE SCALE GENOMIC DNA]</scope>
    <source>
        <strain evidence="3 4">DSM 45507</strain>
    </source>
</reference>
<feature type="chain" id="PRO_5038481531" description="Lipoprotein" evidence="2">
    <location>
        <begin position="22"/>
        <end position="175"/>
    </location>
</feature>
<dbReference type="AlphaFoldDB" id="A0A7W9GGQ8"/>
<evidence type="ECO:0000256" key="2">
    <source>
        <dbReference type="SAM" id="SignalP"/>
    </source>
</evidence>
<dbReference type="RefSeq" id="WP_185076386.1">
    <property type="nucleotide sequence ID" value="NZ_JACHMB010000001.1"/>
</dbReference>
<evidence type="ECO:0008006" key="5">
    <source>
        <dbReference type="Google" id="ProtNLM"/>
    </source>
</evidence>
<name>A0A7W9GGQ8_9ACTN</name>
<keyword evidence="2" id="KW-0732">Signal</keyword>
<sequence>MIPSKNVIRRMVVLAATGALAFGLTACSKEAPAATGGSDDIAAQYRELAQCIRKNGEPNFPDPVQDSNGQWRLAPGTTAPPAAAQSACKTILDRIPAYQGPEGKPVTAADMAKWRTWAQCMRQKGISDWPDPNADGSFTLPSRLGGPSGKDLYQTQFDACQPQLPPGGLTVTSKG</sequence>
<dbReference type="Proteomes" id="UP000579153">
    <property type="component" value="Unassembled WGS sequence"/>
</dbReference>
<evidence type="ECO:0000313" key="4">
    <source>
        <dbReference type="Proteomes" id="UP000579153"/>
    </source>
</evidence>
<keyword evidence="4" id="KW-1185">Reference proteome</keyword>
<evidence type="ECO:0000256" key="1">
    <source>
        <dbReference type="SAM" id="MobiDB-lite"/>
    </source>
</evidence>
<organism evidence="3 4">
    <name type="scientific">Nonomuraea jabiensis</name>
    <dbReference type="NCBI Taxonomy" id="882448"/>
    <lineage>
        <taxon>Bacteria</taxon>
        <taxon>Bacillati</taxon>
        <taxon>Actinomycetota</taxon>
        <taxon>Actinomycetes</taxon>
        <taxon>Streptosporangiales</taxon>
        <taxon>Streptosporangiaceae</taxon>
        <taxon>Nonomuraea</taxon>
    </lineage>
</organism>
<evidence type="ECO:0000313" key="3">
    <source>
        <dbReference type="EMBL" id="MBB5783468.1"/>
    </source>
</evidence>